<dbReference type="EnsemblMetazoa" id="PPAI003461-RA">
    <property type="protein sequence ID" value="PPAI003461-PA"/>
    <property type="gene ID" value="PPAI003461"/>
</dbReference>
<reference evidence="6" key="1">
    <citation type="submission" date="2022-08" db="UniProtKB">
        <authorList>
            <consortium name="EnsemblMetazoa"/>
        </authorList>
    </citation>
    <scope>IDENTIFICATION</scope>
    <source>
        <strain evidence="6">Israel</strain>
    </source>
</reference>
<dbReference type="InterPro" id="IPR013087">
    <property type="entry name" value="Znf_C2H2_type"/>
</dbReference>
<sequence>MSEKCSKRAEPDPLEVKPKDYSNYNDYLDEKVMEFERDWYLSKWHIKCTECNRMFRSKGNLKSHMRKHFPIPPQPKPKIDKKTQVAEKTIEVRTVPPESYDDIDAKIEAIERELRDEKLKRRREKLSEKTYICPICNKVMKYASNLSLHVRAHLNPGFECPHCHKIYKNEHIFDEHVKNHSNKEFSVHTMKRSEIEK</sequence>
<dbReference type="InterPro" id="IPR036236">
    <property type="entry name" value="Znf_C2H2_sf"/>
</dbReference>
<keyword evidence="1" id="KW-0479">Metal-binding</keyword>
<dbReference type="Pfam" id="PF00096">
    <property type="entry name" value="zf-C2H2"/>
    <property type="match status" value="2"/>
</dbReference>
<accession>A0A1B0D7D8</accession>
<feature type="domain" description="C2H2-type" evidence="5">
    <location>
        <begin position="131"/>
        <end position="153"/>
    </location>
</feature>
<feature type="domain" description="C2H2-type" evidence="5">
    <location>
        <begin position="158"/>
        <end position="185"/>
    </location>
</feature>
<dbReference type="AlphaFoldDB" id="A0A1B0D7D8"/>
<evidence type="ECO:0000256" key="3">
    <source>
        <dbReference type="ARBA" id="ARBA00022771"/>
    </source>
</evidence>
<evidence type="ECO:0000313" key="6">
    <source>
        <dbReference type="EnsemblMetazoa" id="PPAI003461-PA"/>
    </source>
</evidence>
<dbReference type="GO" id="GO:0008270">
    <property type="term" value="F:zinc ion binding"/>
    <property type="evidence" value="ECO:0007669"/>
    <property type="project" value="UniProtKB-KW"/>
</dbReference>
<evidence type="ECO:0000259" key="5">
    <source>
        <dbReference type="PROSITE" id="PS50157"/>
    </source>
</evidence>
<evidence type="ECO:0000256" key="1">
    <source>
        <dbReference type="ARBA" id="ARBA00022723"/>
    </source>
</evidence>
<dbReference type="EMBL" id="AJVK01026890">
    <property type="status" value="NOT_ANNOTATED_CDS"/>
    <property type="molecule type" value="Genomic_DNA"/>
</dbReference>
<evidence type="ECO:0000256" key="2">
    <source>
        <dbReference type="ARBA" id="ARBA00022737"/>
    </source>
</evidence>
<dbReference type="PROSITE" id="PS50157">
    <property type="entry name" value="ZINC_FINGER_C2H2_2"/>
    <property type="match status" value="3"/>
</dbReference>
<evidence type="ECO:0000256" key="4">
    <source>
        <dbReference type="ARBA" id="ARBA00022833"/>
    </source>
</evidence>
<dbReference type="Proteomes" id="UP000092462">
    <property type="component" value="Unassembled WGS sequence"/>
</dbReference>
<feature type="domain" description="C2H2-type" evidence="5">
    <location>
        <begin position="46"/>
        <end position="73"/>
    </location>
</feature>
<dbReference type="VEuPathDB" id="VectorBase:PPAPM1_001644"/>
<keyword evidence="4" id="KW-0862">Zinc</keyword>
<name>A0A1B0D7D8_PHLPP</name>
<dbReference type="PROSITE" id="PS00028">
    <property type="entry name" value="ZINC_FINGER_C2H2_1"/>
    <property type="match status" value="3"/>
</dbReference>
<keyword evidence="2" id="KW-0677">Repeat</keyword>
<dbReference type="PANTHER" id="PTHR24403">
    <property type="entry name" value="ZINC FINGER PROTEIN"/>
    <property type="match status" value="1"/>
</dbReference>
<dbReference type="SUPFAM" id="SSF57667">
    <property type="entry name" value="beta-beta-alpha zinc fingers"/>
    <property type="match status" value="1"/>
</dbReference>
<protein>
    <recommendedName>
        <fullName evidence="5">C2H2-type domain-containing protein</fullName>
    </recommendedName>
</protein>
<dbReference type="GO" id="GO:0010468">
    <property type="term" value="P:regulation of gene expression"/>
    <property type="evidence" value="ECO:0007669"/>
    <property type="project" value="TreeGrafter"/>
</dbReference>
<keyword evidence="7" id="KW-1185">Reference proteome</keyword>
<dbReference type="GO" id="GO:0005634">
    <property type="term" value="C:nucleus"/>
    <property type="evidence" value="ECO:0007669"/>
    <property type="project" value="UniProtKB-ARBA"/>
</dbReference>
<proteinExistence type="predicted"/>
<dbReference type="Gene3D" id="3.30.160.60">
    <property type="entry name" value="Classic Zinc Finger"/>
    <property type="match status" value="2"/>
</dbReference>
<dbReference type="FunFam" id="3.30.160.60:FF:000446">
    <property type="entry name" value="Zinc finger protein"/>
    <property type="match status" value="1"/>
</dbReference>
<keyword evidence="3" id="KW-0863">Zinc-finger</keyword>
<dbReference type="SMART" id="SM00355">
    <property type="entry name" value="ZnF_C2H2"/>
    <property type="match status" value="3"/>
</dbReference>
<evidence type="ECO:0000313" key="7">
    <source>
        <dbReference type="Proteomes" id="UP000092462"/>
    </source>
</evidence>
<organism evidence="6 7">
    <name type="scientific">Phlebotomus papatasi</name>
    <name type="common">Sandfly</name>
    <dbReference type="NCBI Taxonomy" id="29031"/>
    <lineage>
        <taxon>Eukaryota</taxon>
        <taxon>Metazoa</taxon>
        <taxon>Ecdysozoa</taxon>
        <taxon>Arthropoda</taxon>
        <taxon>Hexapoda</taxon>
        <taxon>Insecta</taxon>
        <taxon>Pterygota</taxon>
        <taxon>Neoptera</taxon>
        <taxon>Endopterygota</taxon>
        <taxon>Diptera</taxon>
        <taxon>Nematocera</taxon>
        <taxon>Psychodoidea</taxon>
        <taxon>Psychodidae</taxon>
        <taxon>Phlebotomus</taxon>
        <taxon>Phlebotomus</taxon>
    </lineage>
</organism>
<dbReference type="VEuPathDB" id="VectorBase:PPAI003461"/>
<dbReference type="PANTHER" id="PTHR24403:SF67">
    <property type="entry name" value="FI01116P-RELATED"/>
    <property type="match status" value="1"/>
</dbReference>
<dbReference type="InterPro" id="IPR050688">
    <property type="entry name" value="Zinc_finger/UBP_domain"/>
</dbReference>